<name>A0A3B0ZIR2_9ZZZZ</name>
<evidence type="ECO:0000313" key="1">
    <source>
        <dbReference type="EMBL" id="VAW93345.1"/>
    </source>
</evidence>
<proteinExistence type="predicted"/>
<gene>
    <name evidence="1" type="ORF">MNBD_GAMMA21-964</name>
</gene>
<organism evidence="1">
    <name type="scientific">hydrothermal vent metagenome</name>
    <dbReference type="NCBI Taxonomy" id="652676"/>
    <lineage>
        <taxon>unclassified sequences</taxon>
        <taxon>metagenomes</taxon>
        <taxon>ecological metagenomes</taxon>
    </lineage>
</organism>
<accession>A0A3B0ZIR2</accession>
<protein>
    <submittedName>
        <fullName evidence="1">Uncharacterized protein</fullName>
    </submittedName>
</protein>
<dbReference type="EMBL" id="UOFR01000018">
    <property type="protein sequence ID" value="VAW93345.1"/>
    <property type="molecule type" value="Genomic_DNA"/>
</dbReference>
<sequence length="129" mass="14602">MSTKLVIVVNGQSMIEYDRNTRLPGHQRQFLDKMDSDMDIGVTINGKHIDQPDLKVRAQYIAMHLVQSILKEDDAMIAATCAYLATRIPDLKQVQANEQGENISFDLIFTDEQKNQVAVQFDPGLNTKH</sequence>
<reference evidence="1" key="1">
    <citation type="submission" date="2018-06" db="EMBL/GenBank/DDBJ databases">
        <authorList>
            <person name="Zhirakovskaya E."/>
        </authorList>
    </citation>
    <scope>NUCLEOTIDE SEQUENCE</scope>
</reference>
<dbReference type="AlphaFoldDB" id="A0A3B0ZIR2"/>